<dbReference type="AlphaFoldDB" id="D0LKH9"/>
<feature type="chain" id="PRO_5003010340" evidence="3">
    <location>
        <begin position="27"/>
        <end position="1155"/>
    </location>
</feature>
<protein>
    <submittedName>
        <fullName evidence="4">Tetratricopeptide repeat protein</fullName>
    </submittedName>
</protein>
<dbReference type="InterPro" id="IPR011990">
    <property type="entry name" value="TPR-like_helical_dom_sf"/>
</dbReference>
<sequence>MKRHLIGSAIATVLGLAILSPQAADAQRYKRESTIKRIDVKQTDKTKKIQPKTKQDQQVQPTLTADDLIELQGKVREIRKEQIQQFALLIEDTDPDDPERPDLLFRLAELYAQQQRYWRFRAMDLHAEIDAAKTAKEKSALKQKQDQYFKASKTALLSAVKVYKSIADDPRNRNYPRMDEALYYYAYTLQNAEYAKEARQVFHKLIKDYPNSKYIPDAYLAFADYYFAQNSLANAEQFYDKVLQFPEARVYNFALYKKGWVYLNLDRSQDALETFFSVAQRTENNERQAILNRASKKDFVRAYADVGVPQRAYKSFQRVDKDYAFDMLQILGDIYLEQGKADRAILVFRELIGLRPKHERVCEWEFNVVHAMMSEGNRAQQVDEVENLVKLYSAYRDKDILPKQNLDECRDNAESVNSEMAKMWHNEAMKTLDFETLAYVDRLYQLYLNAFPDSPEHAEMQYYYAELMWTRAEKEQDQARAAKLWEEAAIAFTDVVKTKQLKGEMLKEAAYAAVLGWKNALAVDPDTNAPPPPTDEELAKTPEPQEIPDRERKMIEAFDIYIDYVKDPKDDELVTMKFLKARIFWRYNQFDQAVPLFGDILENHIDHETAEFSANLLLDTLNRSRRHDEMLVWVERLSKEEEFLEDKEDLAERLAILRRQGMRKVAERLEQEAKDSGDFSKYVDCGDKYLEVFNDNSEAEDAPIILYNAGVCYEQGRSLGAAIQMFTFLTNFFPDANETKKAIARLGYNFAQVAYYRQAAERLEEYARRFGGEDNAHKALWDAVFYRKGVGDDDQAIEDTKFFIRQYGRKKPTEAADAMWSMTSIYEKRGDSEEIIDHLQRYLKQYGRQGGIDRQVIAHTKIGMLLWEQSCPVRGVNGACVRIKRERSIVSKGKRKKRDSSLPTQCGPESKINLTIVERDPRKVRSAQREFREAIKLFAGGKAVQRMPDGDSKALRTAQMIRSFAAAKFHLAEEEYESFLDTKFPRGLDFDPRNERKAKKSAKEFQAWFQNKMKLGTKATKLFDEVKDITGGGAHYAIAAAARMGQISQNFSDALFTAQIPNNVRTGQFAEDKVDAYCDELTTAAEPLENRSVEAFGFCLNLSTKLNWFNEWSRLCEKELGQIRPQEYPTAAELRGVADNVAPVVATEPAVIRLD</sequence>
<dbReference type="SUPFAM" id="SSF48452">
    <property type="entry name" value="TPR-like"/>
    <property type="match status" value="2"/>
</dbReference>
<dbReference type="Pfam" id="PF13174">
    <property type="entry name" value="TPR_6"/>
    <property type="match status" value="1"/>
</dbReference>
<dbReference type="Gene3D" id="1.25.40.10">
    <property type="entry name" value="Tetratricopeptide repeat domain"/>
    <property type="match status" value="4"/>
</dbReference>
<dbReference type="Pfam" id="PF13181">
    <property type="entry name" value="TPR_8"/>
    <property type="match status" value="1"/>
</dbReference>
<dbReference type="Proteomes" id="UP000001880">
    <property type="component" value="Chromosome"/>
</dbReference>
<evidence type="ECO:0000256" key="2">
    <source>
        <dbReference type="SAM" id="MobiDB-lite"/>
    </source>
</evidence>
<reference evidence="4 5" key="1">
    <citation type="journal article" date="2010" name="Stand. Genomic Sci.">
        <title>Complete genome sequence of Haliangium ochraceum type strain (SMP-2).</title>
        <authorList>
            <consortium name="US DOE Joint Genome Institute (JGI-PGF)"/>
            <person name="Ivanova N."/>
            <person name="Daum C."/>
            <person name="Lang E."/>
            <person name="Abt B."/>
            <person name="Kopitz M."/>
            <person name="Saunders E."/>
            <person name="Lapidus A."/>
            <person name="Lucas S."/>
            <person name="Glavina Del Rio T."/>
            <person name="Nolan M."/>
            <person name="Tice H."/>
            <person name="Copeland A."/>
            <person name="Cheng J.F."/>
            <person name="Chen F."/>
            <person name="Bruce D."/>
            <person name="Goodwin L."/>
            <person name="Pitluck S."/>
            <person name="Mavromatis K."/>
            <person name="Pati A."/>
            <person name="Mikhailova N."/>
            <person name="Chen A."/>
            <person name="Palaniappan K."/>
            <person name="Land M."/>
            <person name="Hauser L."/>
            <person name="Chang Y.J."/>
            <person name="Jeffries C.D."/>
            <person name="Detter J.C."/>
            <person name="Brettin T."/>
            <person name="Rohde M."/>
            <person name="Goker M."/>
            <person name="Bristow J."/>
            <person name="Markowitz V."/>
            <person name="Eisen J.A."/>
            <person name="Hugenholtz P."/>
            <person name="Kyrpides N.C."/>
            <person name="Klenk H.P."/>
        </authorList>
    </citation>
    <scope>NUCLEOTIDE SEQUENCE [LARGE SCALE GENOMIC DNA]</scope>
    <source>
        <strain evidence="5">DSM 14365 / CIP 107738 / JCM 11303 / AJ 13395 / SMP-2</strain>
    </source>
</reference>
<evidence type="ECO:0000313" key="4">
    <source>
        <dbReference type="EMBL" id="ACY15027.1"/>
    </source>
</evidence>
<keyword evidence="3" id="KW-0732">Signal</keyword>
<dbReference type="KEGG" id="hoh:Hoch_2491"/>
<dbReference type="InterPro" id="IPR019734">
    <property type="entry name" value="TPR_rpt"/>
</dbReference>
<keyword evidence="1" id="KW-0802">TPR repeat</keyword>
<organism evidence="4 5">
    <name type="scientific">Haliangium ochraceum (strain DSM 14365 / JCM 11303 / SMP-2)</name>
    <dbReference type="NCBI Taxonomy" id="502025"/>
    <lineage>
        <taxon>Bacteria</taxon>
        <taxon>Pseudomonadati</taxon>
        <taxon>Myxococcota</taxon>
        <taxon>Polyangia</taxon>
        <taxon>Haliangiales</taxon>
        <taxon>Kofleriaceae</taxon>
        <taxon>Haliangium</taxon>
    </lineage>
</organism>
<evidence type="ECO:0000256" key="1">
    <source>
        <dbReference type="PROSITE-ProRule" id="PRU00339"/>
    </source>
</evidence>
<feature type="signal peptide" evidence="3">
    <location>
        <begin position="1"/>
        <end position="26"/>
    </location>
</feature>
<proteinExistence type="predicted"/>
<feature type="region of interest" description="Disordered" evidence="2">
    <location>
        <begin position="523"/>
        <end position="543"/>
    </location>
</feature>
<feature type="repeat" description="TPR" evidence="1">
    <location>
        <begin position="325"/>
        <end position="358"/>
    </location>
</feature>
<evidence type="ECO:0000313" key="5">
    <source>
        <dbReference type="Proteomes" id="UP000001880"/>
    </source>
</evidence>
<dbReference type="PROSITE" id="PS50005">
    <property type="entry name" value="TPR"/>
    <property type="match status" value="1"/>
</dbReference>
<dbReference type="SMART" id="SM00028">
    <property type="entry name" value="TPR"/>
    <property type="match status" value="5"/>
</dbReference>
<dbReference type="RefSeq" id="WP_012827635.1">
    <property type="nucleotide sequence ID" value="NC_013440.1"/>
</dbReference>
<dbReference type="HOGENOM" id="CLU_271777_0_0_7"/>
<keyword evidence="5" id="KW-1185">Reference proteome</keyword>
<dbReference type="EMBL" id="CP001804">
    <property type="protein sequence ID" value="ACY15027.1"/>
    <property type="molecule type" value="Genomic_DNA"/>
</dbReference>
<name>D0LKH9_HALO1</name>
<accession>D0LKH9</accession>
<dbReference type="STRING" id="502025.Hoch_2491"/>
<evidence type="ECO:0000256" key="3">
    <source>
        <dbReference type="SAM" id="SignalP"/>
    </source>
</evidence>
<dbReference type="OrthoDB" id="5476253at2"/>
<dbReference type="eggNOG" id="COG1729">
    <property type="taxonomic scope" value="Bacteria"/>
</dbReference>
<gene>
    <name evidence="4" type="ordered locus">Hoch_2491</name>
</gene>